<evidence type="ECO:0000313" key="3">
    <source>
        <dbReference type="Proteomes" id="UP000677457"/>
    </source>
</evidence>
<sequence>MAAPPGSLQLLDGGTTEPQAVKAYSILRVILNTAVKEDELIRQNPCRIPGYDRYRIPERPVATVAQVLALAGRMPPRFSALVIVAAFSGLRWGELAERGQGEAGGAQGGQGHEAEATGT</sequence>
<feature type="compositionally biased region" description="Gly residues" evidence="1">
    <location>
        <begin position="101"/>
        <end position="111"/>
    </location>
</feature>
<gene>
    <name evidence="2" type="ORF">Sar04_42620</name>
</gene>
<dbReference type="InterPro" id="IPR011010">
    <property type="entry name" value="DNA_brk_join_enz"/>
</dbReference>
<keyword evidence="3" id="KW-1185">Reference proteome</keyword>
<name>A0ABQ4JZS8_SALAC</name>
<dbReference type="RefSeq" id="WP_016817167.1">
    <property type="nucleotide sequence ID" value="NZ_BOQM01000043.1"/>
</dbReference>
<comment type="caution">
    <text evidence="2">The sequence shown here is derived from an EMBL/GenBank/DDBJ whole genome shotgun (WGS) entry which is preliminary data.</text>
</comment>
<feature type="region of interest" description="Disordered" evidence="1">
    <location>
        <begin position="98"/>
        <end position="119"/>
    </location>
</feature>
<dbReference type="SUPFAM" id="SSF56349">
    <property type="entry name" value="DNA breaking-rejoining enzymes"/>
    <property type="match status" value="1"/>
</dbReference>
<evidence type="ECO:0000256" key="1">
    <source>
        <dbReference type="SAM" id="MobiDB-lite"/>
    </source>
</evidence>
<dbReference type="EMBL" id="BOQM01000043">
    <property type="protein sequence ID" value="GIM87526.1"/>
    <property type="molecule type" value="Genomic_DNA"/>
</dbReference>
<evidence type="ECO:0008006" key="4">
    <source>
        <dbReference type="Google" id="ProtNLM"/>
    </source>
</evidence>
<accession>A0ABQ4JZS8</accession>
<proteinExistence type="predicted"/>
<dbReference type="GeneID" id="93771848"/>
<protein>
    <recommendedName>
        <fullName evidence="4">Tyr recombinase domain-containing protein</fullName>
    </recommendedName>
</protein>
<reference evidence="2 3" key="1">
    <citation type="submission" date="2021-03" db="EMBL/GenBank/DDBJ databases">
        <title>Whole genome shotgun sequence of Salinispora arenicola NBRC 105043.</title>
        <authorList>
            <person name="Komaki H."/>
            <person name="Tamura T."/>
        </authorList>
    </citation>
    <scope>NUCLEOTIDE SEQUENCE [LARGE SCALE GENOMIC DNA]</scope>
    <source>
        <strain evidence="2 3">NBRC 105043</strain>
    </source>
</reference>
<evidence type="ECO:0000313" key="2">
    <source>
        <dbReference type="EMBL" id="GIM87526.1"/>
    </source>
</evidence>
<organism evidence="2 3">
    <name type="scientific">Salinispora arenicola</name>
    <dbReference type="NCBI Taxonomy" id="168697"/>
    <lineage>
        <taxon>Bacteria</taxon>
        <taxon>Bacillati</taxon>
        <taxon>Actinomycetota</taxon>
        <taxon>Actinomycetes</taxon>
        <taxon>Micromonosporales</taxon>
        <taxon>Micromonosporaceae</taxon>
        <taxon>Salinispora</taxon>
    </lineage>
</organism>
<dbReference type="Proteomes" id="UP000677457">
    <property type="component" value="Unassembled WGS sequence"/>
</dbReference>